<comment type="similarity">
    <text evidence="1">Belongs to the TCAB1 family.</text>
</comment>
<evidence type="ECO:0000313" key="4">
    <source>
        <dbReference type="EMBL" id="CAB4002776.1"/>
    </source>
</evidence>
<dbReference type="SUPFAM" id="SSF50978">
    <property type="entry name" value="WD40 repeat-like"/>
    <property type="match status" value="1"/>
</dbReference>
<dbReference type="PANTHER" id="PTHR13211">
    <property type="entry name" value="TELOMERASE CAJAL BODY PROTEIN 1"/>
    <property type="match status" value="1"/>
</dbReference>
<evidence type="ECO:0000313" key="5">
    <source>
        <dbReference type="Proteomes" id="UP001152795"/>
    </source>
</evidence>
<evidence type="ECO:0000256" key="1">
    <source>
        <dbReference type="ARBA" id="ARBA00038279"/>
    </source>
</evidence>
<dbReference type="InterPro" id="IPR051150">
    <property type="entry name" value="SWT21/TCAB1_mRNA_Telomere"/>
</dbReference>
<comment type="caution">
    <text evidence="4">The sequence shown here is derived from an EMBL/GenBank/DDBJ whole genome shotgun (WGS) entry which is preliminary data.</text>
</comment>
<dbReference type="PROSITE" id="PS50082">
    <property type="entry name" value="WD_REPEATS_2"/>
    <property type="match status" value="2"/>
</dbReference>
<dbReference type="GO" id="GO:0015030">
    <property type="term" value="C:Cajal body"/>
    <property type="evidence" value="ECO:0007669"/>
    <property type="project" value="TreeGrafter"/>
</dbReference>
<name>A0A6S7HEI6_PARCT</name>
<feature type="region of interest" description="Disordered" evidence="3">
    <location>
        <begin position="76"/>
        <end position="100"/>
    </location>
</feature>
<proteinExistence type="inferred from homology"/>
<dbReference type="InterPro" id="IPR036322">
    <property type="entry name" value="WD40_repeat_dom_sf"/>
</dbReference>
<gene>
    <name evidence="4" type="ORF">PACLA_8A068560</name>
</gene>
<evidence type="ECO:0000256" key="3">
    <source>
        <dbReference type="SAM" id="MobiDB-lite"/>
    </source>
</evidence>
<dbReference type="Proteomes" id="UP001152795">
    <property type="component" value="Unassembled WGS sequence"/>
</dbReference>
<dbReference type="Pfam" id="PF00400">
    <property type="entry name" value="WD40"/>
    <property type="match status" value="4"/>
</dbReference>
<dbReference type="PANTHER" id="PTHR13211:SF0">
    <property type="entry name" value="TELOMERASE CAJAL BODY PROTEIN 1"/>
    <property type="match status" value="1"/>
</dbReference>
<evidence type="ECO:0000256" key="2">
    <source>
        <dbReference type="ARBA" id="ARBA00041558"/>
    </source>
</evidence>
<feature type="compositionally biased region" description="Polar residues" evidence="3">
    <location>
        <begin position="76"/>
        <end position="98"/>
    </location>
</feature>
<dbReference type="SMART" id="SM00320">
    <property type="entry name" value="WD40"/>
    <property type="match status" value="7"/>
</dbReference>
<dbReference type="GO" id="GO:0003723">
    <property type="term" value="F:RNA binding"/>
    <property type="evidence" value="ECO:0007669"/>
    <property type="project" value="TreeGrafter"/>
</dbReference>
<organism evidence="4 5">
    <name type="scientific">Paramuricea clavata</name>
    <name type="common">Red gorgonian</name>
    <name type="synonym">Violescent sea-whip</name>
    <dbReference type="NCBI Taxonomy" id="317549"/>
    <lineage>
        <taxon>Eukaryota</taxon>
        <taxon>Metazoa</taxon>
        <taxon>Cnidaria</taxon>
        <taxon>Anthozoa</taxon>
        <taxon>Octocorallia</taxon>
        <taxon>Malacalcyonacea</taxon>
        <taxon>Plexauridae</taxon>
        <taxon>Paramuricea</taxon>
    </lineage>
</organism>
<dbReference type="OrthoDB" id="239865at2759"/>
<keyword evidence="5" id="KW-1185">Reference proteome</keyword>
<dbReference type="Gene3D" id="2.130.10.10">
    <property type="entry name" value="YVTN repeat-like/Quinoprotein amine dehydrogenase"/>
    <property type="match status" value="2"/>
</dbReference>
<protein>
    <recommendedName>
        <fullName evidence="2">WD repeat-containing protein 79</fullName>
    </recommendedName>
</protein>
<dbReference type="AlphaFoldDB" id="A0A6S7HEI6"/>
<dbReference type="InterPro" id="IPR015943">
    <property type="entry name" value="WD40/YVTN_repeat-like_dom_sf"/>
</dbReference>
<dbReference type="EMBL" id="CACRXK020004445">
    <property type="protein sequence ID" value="CAB4002776.1"/>
    <property type="molecule type" value="Genomic_DNA"/>
</dbReference>
<dbReference type="InterPro" id="IPR001680">
    <property type="entry name" value="WD40_rpt"/>
</dbReference>
<sequence>MADAKGREMEGELLTTARKVSNLNVNHVTVAEISGSVKTFVGGTKHCCKTTENTQIQPFKNAISLPNINCSDSLNNSQESINETESPACGTSQGSSEPTGEDINKCEVSMDHMSEVQNVDSCIQQPENTEASIEMTYNLLRYQVNFTTTPVQVTGSWRDFEGYPENFLKGCKWSPDGTCILTCSDDNMLRLFNLPIELYSDFNTCDILPEMSSVLGMREGETIYDYNWYPNMSSYDPDTCCFISSSRDHPLHLWDAFTGQIRCSYRSYSHMSCSFNLDGSKIYCGFNKMVRVFNTARPGRQCQQRPTVVDQTNVSRRFGIISCIAVSPENSGLYACGSFSKSVGIYGEPKGNLLSLVEGHQGGVTHLVFSQDGHRLYSGGRKDNEIICWDMRYPGAILHKLMRFVNTNQRMYFDIDSSGKYVVSGNHDGTVSVWDTCASSDVILPCHMTYIAHDDCVNGISFHPSLPLLATASGQRTFILQDECENVDNEDEATKSDNSLRLWKLNFNTAEET</sequence>
<dbReference type="GO" id="GO:0030576">
    <property type="term" value="P:Cajal body organization"/>
    <property type="evidence" value="ECO:0007669"/>
    <property type="project" value="TreeGrafter"/>
</dbReference>
<reference evidence="4" key="1">
    <citation type="submission" date="2020-04" db="EMBL/GenBank/DDBJ databases">
        <authorList>
            <person name="Alioto T."/>
            <person name="Alioto T."/>
            <person name="Gomez Garrido J."/>
        </authorList>
    </citation>
    <scope>NUCLEOTIDE SEQUENCE</scope>
    <source>
        <strain evidence="4">A484AB</strain>
    </source>
</reference>
<accession>A0A6S7HEI6</accession>